<evidence type="ECO:0000256" key="1">
    <source>
        <dbReference type="SAM" id="Phobius"/>
    </source>
</evidence>
<dbReference type="Proteomes" id="UP001141253">
    <property type="component" value="Chromosome 14"/>
</dbReference>
<reference evidence="2" key="2">
    <citation type="journal article" date="2023" name="Int. J. Mol. Sci.">
        <title>De Novo Assembly and Annotation of 11 Diverse Shrub Willow (Salix) Genomes Reveals Novel Gene Organization in Sex-Linked Regions.</title>
        <authorList>
            <person name="Hyden B."/>
            <person name="Feng K."/>
            <person name="Yates T.B."/>
            <person name="Jawdy S."/>
            <person name="Cereghino C."/>
            <person name="Smart L.B."/>
            <person name="Muchero W."/>
        </authorList>
    </citation>
    <scope>NUCLEOTIDE SEQUENCE</scope>
    <source>
        <tissue evidence="2">Shoot tip</tissue>
    </source>
</reference>
<proteinExistence type="predicted"/>
<gene>
    <name evidence="2" type="ORF">OIU77_009986</name>
</gene>
<dbReference type="EMBL" id="JAPFFI010000022">
    <property type="protein sequence ID" value="KAJ6328202.1"/>
    <property type="molecule type" value="Genomic_DNA"/>
</dbReference>
<reference evidence="2" key="1">
    <citation type="submission" date="2022-10" db="EMBL/GenBank/DDBJ databases">
        <authorList>
            <person name="Hyden B.L."/>
            <person name="Feng K."/>
            <person name="Yates T."/>
            <person name="Jawdy S."/>
            <person name="Smart L.B."/>
            <person name="Muchero W."/>
        </authorList>
    </citation>
    <scope>NUCLEOTIDE SEQUENCE</scope>
    <source>
        <tissue evidence="2">Shoot tip</tissue>
    </source>
</reference>
<feature type="transmembrane region" description="Helical" evidence="1">
    <location>
        <begin position="20"/>
        <end position="39"/>
    </location>
</feature>
<protein>
    <submittedName>
        <fullName evidence="2">Uncharacterized protein</fullName>
    </submittedName>
</protein>
<evidence type="ECO:0000313" key="2">
    <source>
        <dbReference type="EMBL" id="KAJ6328202.1"/>
    </source>
</evidence>
<evidence type="ECO:0000313" key="3">
    <source>
        <dbReference type="Proteomes" id="UP001141253"/>
    </source>
</evidence>
<keyword evidence="1" id="KW-1133">Transmembrane helix</keyword>
<keyword evidence="1" id="KW-0472">Membrane</keyword>
<sequence>MVSPNFIIIFPGTCDSAGGRVLWENVVWLVWFLYVLFSLRDSELMYKSSMQNGINTHLCDHDAYCRAWCPSFIIFVGTCEYWRGRFM</sequence>
<comment type="caution">
    <text evidence="2">The sequence shown here is derived from an EMBL/GenBank/DDBJ whole genome shotgun (WGS) entry which is preliminary data.</text>
</comment>
<keyword evidence="3" id="KW-1185">Reference proteome</keyword>
<keyword evidence="1" id="KW-0812">Transmembrane</keyword>
<accession>A0ABQ9A8J1</accession>
<name>A0ABQ9A8J1_9ROSI</name>
<organism evidence="2 3">
    <name type="scientific">Salix suchowensis</name>
    <dbReference type="NCBI Taxonomy" id="1278906"/>
    <lineage>
        <taxon>Eukaryota</taxon>
        <taxon>Viridiplantae</taxon>
        <taxon>Streptophyta</taxon>
        <taxon>Embryophyta</taxon>
        <taxon>Tracheophyta</taxon>
        <taxon>Spermatophyta</taxon>
        <taxon>Magnoliopsida</taxon>
        <taxon>eudicotyledons</taxon>
        <taxon>Gunneridae</taxon>
        <taxon>Pentapetalae</taxon>
        <taxon>rosids</taxon>
        <taxon>fabids</taxon>
        <taxon>Malpighiales</taxon>
        <taxon>Salicaceae</taxon>
        <taxon>Saliceae</taxon>
        <taxon>Salix</taxon>
    </lineage>
</organism>